<name>A2Z6W0_ORYSI</name>
<dbReference type="EMBL" id="CM000135">
    <property type="protein sequence ID" value="EAY78344.1"/>
    <property type="molecule type" value="Genomic_DNA"/>
</dbReference>
<gene>
    <name evidence="2" type="ORF">OsI_33432</name>
</gene>
<dbReference type="HOGENOM" id="CLU_1597186_0_0_1"/>
<feature type="compositionally biased region" description="Pro residues" evidence="1">
    <location>
        <begin position="76"/>
        <end position="86"/>
    </location>
</feature>
<dbReference type="Proteomes" id="UP000007015">
    <property type="component" value="Chromosome 10"/>
</dbReference>
<organism evidence="2 3">
    <name type="scientific">Oryza sativa subsp. indica</name>
    <name type="common">Rice</name>
    <dbReference type="NCBI Taxonomy" id="39946"/>
    <lineage>
        <taxon>Eukaryota</taxon>
        <taxon>Viridiplantae</taxon>
        <taxon>Streptophyta</taxon>
        <taxon>Embryophyta</taxon>
        <taxon>Tracheophyta</taxon>
        <taxon>Spermatophyta</taxon>
        <taxon>Magnoliopsida</taxon>
        <taxon>Liliopsida</taxon>
        <taxon>Poales</taxon>
        <taxon>Poaceae</taxon>
        <taxon>BOP clade</taxon>
        <taxon>Oryzoideae</taxon>
        <taxon>Oryzeae</taxon>
        <taxon>Oryzinae</taxon>
        <taxon>Oryza</taxon>
        <taxon>Oryza sativa</taxon>
    </lineage>
</organism>
<feature type="compositionally biased region" description="Basic and acidic residues" evidence="1">
    <location>
        <begin position="92"/>
        <end position="121"/>
    </location>
</feature>
<evidence type="ECO:0000313" key="3">
    <source>
        <dbReference type="Proteomes" id="UP000007015"/>
    </source>
</evidence>
<evidence type="ECO:0000256" key="1">
    <source>
        <dbReference type="SAM" id="MobiDB-lite"/>
    </source>
</evidence>
<feature type="compositionally biased region" description="Basic and acidic residues" evidence="1">
    <location>
        <begin position="47"/>
        <end position="75"/>
    </location>
</feature>
<evidence type="ECO:0000313" key="2">
    <source>
        <dbReference type="EMBL" id="EAY78344.1"/>
    </source>
</evidence>
<accession>A2Z6W0</accession>
<reference evidence="2 3" key="1">
    <citation type="journal article" date="2005" name="PLoS Biol.">
        <title>The genomes of Oryza sativa: a history of duplications.</title>
        <authorList>
            <person name="Yu J."/>
            <person name="Wang J."/>
            <person name="Lin W."/>
            <person name="Li S."/>
            <person name="Li H."/>
            <person name="Zhou J."/>
            <person name="Ni P."/>
            <person name="Dong W."/>
            <person name="Hu S."/>
            <person name="Zeng C."/>
            <person name="Zhang J."/>
            <person name="Zhang Y."/>
            <person name="Li R."/>
            <person name="Xu Z."/>
            <person name="Li S."/>
            <person name="Li X."/>
            <person name="Zheng H."/>
            <person name="Cong L."/>
            <person name="Lin L."/>
            <person name="Yin J."/>
            <person name="Geng J."/>
            <person name="Li G."/>
            <person name="Shi J."/>
            <person name="Liu J."/>
            <person name="Lv H."/>
            <person name="Li J."/>
            <person name="Wang J."/>
            <person name="Deng Y."/>
            <person name="Ran L."/>
            <person name="Shi X."/>
            <person name="Wang X."/>
            <person name="Wu Q."/>
            <person name="Li C."/>
            <person name="Ren X."/>
            <person name="Wang J."/>
            <person name="Wang X."/>
            <person name="Li D."/>
            <person name="Liu D."/>
            <person name="Zhang X."/>
            <person name="Ji Z."/>
            <person name="Zhao W."/>
            <person name="Sun Y."/>
            <person name="Zhang Z."/>
            <person name="Bao J."/>
            <person name="Han Y."/>
            <person name="Dong L."/>
            <person name="Ji J."/>
            <person name="Chen P."/>
            <person name="Wu S."/>
            <person name="Liu J."/>
            <person name="Xiao Y."/>
            <person name="Bu D."/>
            <person name="Tan J."/>
            <person name="Yang L."/>
            <person name="Ye C."/>
            <person name="Zhang J."/>
            <person name="Xu J."/>
            <person name="Zhou Y."/>
            <person name="Yu Y."/>
            <person name="Zhang B."/>
            <person name="Zhuang S."/>
            <person name="Wei H."/>
            <person name="Liu B."/>
            <person name="Lei M."/>
            <person name="Yu H."/>
            <person name="Li Y."/>
            <person name="Xu H."/>
            <person name="Wei S."/>
            <person name="He X."/>
            <person name="Fang L."/>
            <person name="Zhang Z."/>
            <person name="Zhang Y."/>
            <person name="Huang X."/>
            <person name="Su Z."/>
            <person name="Tong W."/>
            <person name="Li J."/>
            <person name="Tong Z."/>
            <person name="Li S."/>
            <person name="Ye J."/>
            <person name="Wang L."/>
            <person name="Fang L."/>
            <person name="Lei T."/>
            <person name="Chen C."/>
            <person name="Chen H."/>
            <person name="Xu Z."/>
            <person name="Li H."/>
            <person name="Huang H."/>
            <person name="Zhang F."/>
            <person name="Xu H."/>
            <person name="Li N."/>
            <person name="Zhao C."/>
            <person name="Li S."/>
            <person name="Dong L."/>
            <person name="Huang Y."/>
            <person name="Li L."/>
            <person name="Xi Y."/>
            <person name="Qi Q."/>
            <person name="Li W."/>
            <person name="Zhang B."/>
            <person name="Hu W."/>
            <person name="Zhang Y."/>
            <person name="Tian X."/>
            <person name="Jiao Y."/>
            <person name="Liang X."/>
            <person name="Jin J."/>
            <person name="Gao L."/>
            <person name="Zheng W."/>
            <person name="Hao B."/>
            <person name="Liu S."/>
            <person name="Wang W."/>
            <person name="Yuan L."/>
            <person name="Cao M."/>
            <person name="McDermott J."/>
            <person name="Samudrala R."/>
            <person name="Wang J."/>
            <person name="Wong G.K."/>
            <person name="Yang H."/>
        </authorList>
    </citation>
    <scope>NUCLEOTIDE SEQUENCE [LARGE SCALE GENOMIC DNA]</scope>
    <source>
        <strain evidence="3">cv. 93-11</strain>
    </source>
</reference>
<protein>
    <submittedName>
        <fullName evidence="2">Uncharacterized protein</fullName>
    </submittedName>
</protein>
<dbReference type="Gramene" id="BGIOSGA032851-TA">
    <property type="protein sequence ID" value="BGIOSGA032851-PA"/>
    <property type="gene ID" value="BGIOSGA032851"/>
</dbReference>
<sequence>MSSDILKMYKAYFLSKESLSTWCEEAKHRRANAAQLLLSALPPPPYRAEDRGKGCTDKSREHEHHPRRQSPERGQPDPPVGRPRPSAPATLEPDRAPERSGEREGEGSGGRVEMKGEKREATASTTLVRVAGSSGAAKMARRAWNGGGDDGTCEERRRARRCARGRR</sequence>
<feature type="compositionally biased region" description="Basic residues" evidence="1">
    <location>
        <begin position="158"/>
        <end position="167"/>
    </location>
</feature>
<dbReference type="AlphaFoldDB" id="A2Z6W0"/>
<feature type="region of interest" description="Disordered" evidence="1">
    <location>
        <begin position="36"/>
        <end position="167"/>
    </location>
</feature>
<keyword evidence="3" id="KW-1185">Reference proteome</keyword>
<proteinExistence type="predicted"/>